<dbReference type="AlphaFoldDB" id="A0A316G5I3"/>
<keyword evidence="3" id="KW-0378">Hydrolase</keyword>
<dbReference type="GO" id="GO:0005525">
    <property type="term" value="F:GTP binding"/>
    <property type="evidence" value="ECO:0007669"/>
    <property type="project" value="UniProtKB-KW"/>
</dbReference>
<gene>
    <name evidence="7" type="ORF">C8D95_105278</name>
</gene>
<dbReference type="GO" id="GO:0016020">
    <property type="term" value="C:membrane"/>
    <property type="evidence" value="ECO:0007669"/>
    <property type="project" value="UniProtKB-SubCell"/>
</dbReference>
<comment type="caution">
    <text evidence="7">The sequence shown here is derived from an EMBL/GenBank/DDBJ whole genome shotgun (WGS) entry which is preliminary data.</text>
</comment>
<evidence type="ECO:0000256" key="5">
    <source>
        <dbReference type="ARBA" id="ARBA00023136"/>
    </source>
</evidence>
<reference evidence="7 8" key="1">
    <citation type="submission" date="2018-05" db="EMBL/GenBank/DDBJ databases">
        <title>Genomic Encyclopedia of Type Strains, Phase IV (KMG-IV): sequencing the most valuable type-strain genomes for metagenomic binning, comparative biology and taxonomic classification.</title>
        <authorList>
            <person name="Goeker M."/>
        </authorList>
    </citation>
    <scope>NUCLEOTIDE SEQUENCE [LARGE SCALE GENOMIC DNA]</scope>
    <source>
        <strain evidence="7 8">DSM 103371</strain>
    </source>
</reference>
<keyword evidence="8" id="KW-1185">Reference proteome</keyword>
<dbReference type="KEGG" id="salo:EF888_17235"/>
<dbReference type="InterPro" id="IPR027417">
    <property type="entry name" value="P-loop_NTPase"/>
</dbReference>
<dbReference type="RefSeq" id="WP_109759627.1">
    <property type="nucleotide sequence ID" value="NZ_CP034588.1"/>
</dbReference>
<evidence type="ECO:0000256" key="1">
    <source>
        <dbReference type="ARBA" id="ARBA00004370"/>
    </source>
</evidence>
<name>A0A316G5I3_9RHOB</name>
<dbReference type="GO" id="GO:0003924">
    <property type="term" value="F:GTPase activity"/>
    <property type="evidence" value="ECO:0007669"/>
    <property type="project" value="InterPro"/>
</dbReference>
<dbReference type="OrthoDB" id="7927795at2"/>
<keyword evidence="5" id="KW-0472">Membrane</keyword>
<dbReference type="Proteomes" id="UP000245390">
    <property type="component" value="Unassembled WGS sequence"/>
</dbReference>
<dbReference type="EMBL" id="QGGV01000005">
    <property type="protein sequence ID" value="PWK56211.1"/>
    <property type="molecule type" value="Genomic_DNA"/>
</dbReference>
<dbReference type="Pfam" id="PF00350">
    <property type="entry name" value="Dynamin_N"/>
    <property type="match status" value="1"/>
</dbReference>
<dbReference type="Gene3D" id="3.40.50.300">
    <property type="entry name" value="P-loop containing nucleotide triphosphate hydrolases"/>
    <property type="match status" value="1"/>
</dbReference>
<accession>A0A316G5I3</accession>
<dbReference type="InterPro" id="IPR027094">
    <property type="entry name" value="Mitofusin_fam"/>
</dbReference>
<dbReference type="InterPro" id="IPR045063">
    <property type="entry name" value="Dynamin_N"/>
</dbReference>
<proteinExistence type="predicted"/>
<dbReference type="PANTHER" id="PTHR10465">
    <property type="entry name" value="TRANSMEMBRANE GTPASE FZO1"/>
    <property type="match status" value="1"/>
</dbReference>
<evidence type="ECO:0000259" key="6">
    <source>
        <dbReference type="Pfam" id="PF00350"/>
    </source>
</evidence>
<sequence length="687" mass="76519">MNLDANIKAGAEPRTASAALLTVGFEGLQPFLKKSKDLRHALVRLGKIGDKATNRAARKLHHQLKHAEPSVTMIGQVKAGKTSLVNAMVGTPDLLPADVNPWTSVVTSLHLNPNVTPQDNAASFRFFDMEEWARLLDRGGRIGELAARAGAEEELEKVRAQVVEMREKSRKRLGDKFEMLLGQQHDYTYVDGDLIERYVCLGDDFEDDTETSEAQGRFADITKSAELFLHRPELPMPLCIRDTPGVNDTFMIREQITIRAIRESRICVVVLAAHQALSTVDLALIRMIANVKSREVVIVVNRVDELPDPMAQIPEIRESIRKTLAEHDGPKDAQIIFTSAFCANAALRGQTDAVDARTLDAMVEWATAEGRLDGRDYSDAQLLWRISGLPAIYAALSERISEGMGQELLDRVAKSAMNLANGLNAQHQVVSRRENDKDLPPLDIAEMDSALNRIEQTAIKAMSDTFDEAIADFHKRLERSHRSFLERATGSLLHHLDTHGEDELWEYDPTGLRILMRTAYQVFGRNAQAGTKKVLLKTAQDYAGLYHRLFDVSDEGFGIESPSAPRIPSPVLLGQTIALDLKGTWWTRWWHKRRGYRNFATEFADIIKAETDPIVDALRGAHAESVREAAMQSLDEFLTEQRAILSRIADQAMSEPDSIGDMIDENTAASKRAQLQQTMADLTGFAA</sequence>
<evidence type="ECO:0000256" key="4">
    <source>
        <dbReference type="ARBA" id="ARBA00023134"/>
    </source>
</evidence>
<keyword evidence="4" id="KW-0342">GTP-binding</keyword>
<protein>
    <submittedName>
        <fullName evidence="7">Dynamin family protein</fullName>
    </submittedName>
</protein>
<dbReference type="SUPFAM" id="SSF52540">
    <property type="entry name" value="P-loop containing nucleoside triphosphate hydrolases"/>
    <property type="match status" value="1"/>
</dbReference>
<evidence type="ECO:0000256" key="2">
    <source>
        <dbReference type="ARBA" id="ARBA00022741"/>
    </source>
</evidence>
<keyword evidence="2" id="KW-0547">Nucleotide-binding</keyword>
<feature type="domain" description="Dynamin N-terminal" evidence="6">
    <location>
        <begin position="71"/>
        <end position="302"/>
    </location>
</feature>
<organism evidence="7 8">
    <name type="scientific">Silicimonas algicola</name>
    <dbReference type="NCBI Taxonomy" id="1826607"/>
    <lineage>
        <taxon>Bacteria</taxon>
        <taxon>Pseudomonadati</taxon>
        <taxon>Pseudomonadota</taxon>
        <taxon>Alphaproteobacteria</taxon>
        <taxon>Rhodobacterales</taxon>
        <taxon>Paracoccaceae</taxon>
    </lineage>
</organism>
<evidence type="ECO:0000313" key="7">
    <source>
        <dbReference type="EMBL" id="PWK56211.1"/>
    </source>
</evidence>
<comment type="subcellular location">
    <subcellularLocation>
        <location evidence="1">Membrane</location>
    </subcellularLocation>
</comment>
<evidence type="ECO:0000256" key="3">
    <source>
        <dbReference type="ARBA" id="ARBA00022801"/>
    </source>
</evidence>
<dbReference type="PANTHER" id="PTHR10465:SF0">
    <property type="entry name" value="SARCALUMENIN"/>
    <property type="match status" value="1"/>
</dbReference>
<evidence type="ECO:0000313" key="8">
    <source>
        <dbReference type="Proteomes" id="UP000245390"/>
    </source>
</evidence>